<evidence type="ECO:0000313" key="3">
    <source>
        <dbReference type="Proteomes" id="UP000018087"/>
    </source>
</evidence>
<feature type="region of interest" description="Disordered" evidence="1">
    <location>
        <begin position="1"/>
        <end position="242"/>
    </location>
</feature>
<feature type="compositionally biased region" description="Polar residues" evidence="1">
    <location>
        <begin position="163"/>
        <end position="190"/>
    </location>
</feature>
<dbReference type="HOGENOM" id="CLU_850391_0_0_1"/>
<feature type="compositionally biased region" description="Low complexity" evidence="1">
    <location>
        <begin position="26"/>
        <end position="51"/>
    </location>
</feature>
<proteinExistence type="predicted"/>
<evidence type="ECO:0000256" key="1">
    <source>
        <dbReference type="SAM" id="MobiDB-lite"/>
    </source>
</evidence>
<evidence type="ECO:0000313" key="2">
    <source>
        <dbReference type="EMBL" id="ERT00325.1"/>
    </source>
</evidence>
<feature type="region of interest" description="Disordered" evidence="1">
    <location>
        <begin position="285"/>
        <end position="327"/>
    </location>
</feature>
<dbReference type="Proteomes" id="UP000018087">
    <property type="component" value="Unassembled WGS sequence"/>
</dbReference>
<dbReference type="OrthoDB" id="10353253at2759"/>
<accession>U7Q004</accession>
<name>U7Q004_SPOS1</name>
<sequence>MTANRIAKPASPTGKQSPASQAGKGSTPNQQQNATNPTAADTATSSSLSRANGSLTPADIDAMPEAKFLSQATSTPEETPAPPQSGAQDGVQVSPQGGAGGVARPTLRLVASDTQESGDAPPESNAQAPSGASSGDGQAPASVPNAASPADATSIRGGGQAEPVSNSSTGDPWSGSTQAVQGLATSSSQPAPRPNARDPEAGGPSSGREMGSQTDSPKEQNNSGGSGRDEAGQQQPNIAEQLDDALRQHVKRTRRHKLSAVFLCNRERNTVGEERRRRSLFRCSRRAGRDEARDAQPDARQVEQQGVQDAQRVGFGQNNKPDDGPVA</sequence>
<feature type="compositionally biased region" description="Low complexity" evidence="1">
    <location>
        <begin position="139"/>
        <end position="152"/>
    </location>
</feature>
<dbReference type="AlphaFoldDB" id="U7Q004"/>
<organism evidence="2 3">
    <name type="scientific">Sporothrix schenckii (strain ATCC 58251 / de Perez 2211183)</name>
    <name type="common">Rose-picker's disease fungus</name>
    <dbReference type="NCBI Taxonomy" id="1391915"/>
    <lineage>
        <taxon>Eukaryota</taxon>
        <taxon>Fungi</taxon>
        <taxon>Dikarya</taxon>
        <taxon>Ascomycota</taxon>
        <taxon>Pezizomycotina</taxon>
        <taxon>Sordariomycetes</taxon>
        <taxon>Sordariomycetidae</taxon>
        <taxon>Ophiostomatales</taxon>
        <taxon>Ophiostomataceae</taxon>
        <taxon>Sporothrix</taxon>
    </lineage>
</organism>
<feature type="compositionally biased region" description="Basic and acidic residues" evidence="1">
    <location>
        <begin position="287"/>
        <end position="301"/>
    </location>
</feature>
<feature type="compositionally biased region" description="Polar residues" evidence="1">
    <location>
        <begin position="211"/>
        <end position="223"/>
    </location>
</feature>
<keyword evidence="3" id="KW-1185">Reference proteome</keyword>
<dbReference type="EMBL" id="KI440844">
    <property type="protein sequence ID" value="ERT00325.1"/>
    <property type="molecule type" value="Genomic_DNA"/>
</dbReference>
<reference evidence="3" key="1">
    <citation type="journal article" date="2014" name="Genome Announc.">
        <title>Genome sequence of the pathogenic fungus Sporothrix schenckii (ATCC 58251).</title>
        <authorList>
            <person name="Cuomo C.A."/>
            <person name="Rodriguez-Del Valle N."/>
            <person name="Perez-Sanchez L."/>
            <person name="Abouelleil A."/>
            <person name="Goldberg J."/>
            <person name="Young S."/>
            <person name="Zeng Q."/>
            <person name="Birren B.W."/>
        </authorList>
    </citation>
    <scope>NUCLEOTIDE SEQUENCE [LARGE SCALE GENOMIC DNA]</scope>
    <source>
        <strain evidence="3">ATCC 58251 / de Perez 2211183</strain>
    </source>
</reference>
<feature type="compositionally biased region" description="Polar residues" evidence="1">
    <location>
        <begin position="124"/>
        <end position="136"/>
    </location>
</feature>
<protein>
    <submittedName>
        <fullName evidence="2">Uncharacterized protein</fullName>
    </submittedName>
</protein>
<gene>
    <name evidence="2" type="ORF">HMPREF1624_03696</name>
</gene>
<feature type="compositionally biased region" description="Polar residues" evidence="1">
    <location>
        <begin position="13"/>
        <end position="24"/>
    </location>
</feature>